<dbReference type="Proteomes" id="UP001530293">
    <property type="component" value="Unassembled WGS sequence"/>
</dbReference>
<keyword evidence="3" id="KW-1185">Reference proteome</keyword>
<dbReference type="AlphaFoldDB" id="A0ABD3M6A2"/>
<keyword evidence="1" id="KW-0472">Membrane</keyword>
<evidence type="ECO:0000313" key="3">
    <source>
        <dbReference type="Proteomes" id="UP001530293"/>
    </source>
</evidence>
<evidence type="ECO:0000313" key="2">
    <source>
        <dbReference type="EMBL" id="KAL3756090.1"/>
    </source>
</evidence>
<accession>A0ABD3M6A2</accession>
<keyword evidence="1" id="KW-1133">Transmembrane helix</keyword>
<dbReference type="InterPro" id="IPR006461">
    <property type="entry name" value="PLAC_motif_containing"/>
</dbReference>
<keyword evidence="1" id="KW-0812">Transmembrane</keyword>
<dbReference type="Pfam" id="PF04749">
    <property type="entry name" value="PLAC8"/>
    <property type="match status" value="1"/>
</dbReference>
<gene>
    <name evidence="2" type="ORF">ACHAWU_009392</name>
</gene>
<dbReference type="EMBL" id="JALLBG020000314">
    <property type="protein sequence ID" value="KAL3756090.1"/>
    <property type="molecule type" value="Genomic_DNA"/>
</dbReference>
<organism evidence="2 3">
    <name type="scientific">Discostella pseudostelligera</name>
    <dbReference type="NCBI Taxonomy" id="259834"/>
    <lineage>
        <taxon>Eukaryota</taxon>
        <taxon>Sar</taxon>
        <taxon>Stramenopiles</taxon>
        <taxon>Ochrophyta</taxon>
        <taxon>Bacillariophyta</taxon>
        <taxon>Coscinodiscophyceae</taxon>
        <taxon>Thalassiosirophycidae</taxon>
        <taxon>Stephanodiscales</taxon>
        <taxon>Stephanodiscaceae</taxon>
        <taxon>Discostella</taxon>
    </lineage>
</organism>
<comment type="caution">
    <text evidence="2">The sequence shown here is derived from an EMBL/GenBank/DDBJ whole genome shotgun (WGS) entry which is preliminary data.</text>
</comment>
<dbReference type="NCBIfam" id="TIGR01571">
    <property type="entry name" value="A_thal_Cys_rich"/>
    <property type="match status" value="1"/>
</dbReference>
<feature type="transmembrane region" description="Helical" evidence="1">
    <location>
        <begin position="210"/>
        <end position="227"/>
    </location>
</feature>
<name>A0ABD3M6A2_9STRA</name>
<feature type="transmembrane region" description="Helical" evidence="1">
    <location>
        <begin position="170"/>
        <end position="190"/>
    </location>
</feature>
<sequence>MDNSYKYTPVAVPIYGNGGNTGADDAISALEERFFTAAESPSPDARPFLEVVAPATLPEGYTFEAEANGHTFNVTVPMGGVEEGQRFSVPFTPGVNSGFAGVAIPRVSVPVGQWKDGLCDCFRLGVAHPVLWNARCCPLVLAGQIMHRLRLTWLGEEGSIAETASTFRTLLSITVVYFVLNQIFIFSPFALMDENGNVSSDAVLFVEWRYILRILFTVFTWITVARLRSRIRSKYSIPEKNCRGCEDCCCSIWCTCCALSQMARHTADYETYAALCCSETGLSPNAPSIV</sequence>
<reference evidence="2 3" key="1">
    <citation type="submission" date="2024-10" db="EMBL/GenBank/DDBJ databases">
        <title>Updated reference genomes for cyclostephanoid diatoms.</title>
        <authorList>
            <person name="Roberts W.R."/>
            <person name="Alverson A.J."/>
        </authorList>
    </citation>
    <scope>NUCLEOTIDE SEQUENCE [LARGE SCALE GENOMIC DNA]</scope>
    <source>
        <strain evidence="2 3">AJA232-27</strain>
    </source>
</reference>
<dbReference type="PANTHER" id="PTHR15907">
    <property type="entry name" value="DUF614 FAMILY PROTEIN-RELATED"/>
    <property type="match status" value="1"/>
</dbReference>
<evidence type="ECO:0000256" key="1">
    <source>
        <dbReference type="SAM" id="Phobius"/>
    </source>
</evidence>
<protein>
    <submittedName>
        <fullName evidence="2">Uncharacterized protein</fullName>
    </submittedName>
</protein>
<proteinExistence type="predicted"/>